<dbReference type="SUPFAM" id="SSF54909">
    <property type="entry name" value="Dimeric alpha+beta barrel"/>
    <property type="match status" value="1"/>
</dbReference>
<evidence type="ECO:0000313" key="7">
    <source>
        <dbReference type="EMBL" id="RAP71247.1"/>
    </source>
</evidence>
<dbReference type="GO" id="GO:0005829">
    <property type="term" value="C:cytosol"/>
    <property type="evidence" value="ECO:0007669"/>
    <property type="project" value="TreeGrafter"/>
</dbReference>
<keyword evidence="8" id="KW-1185">Reference proteome</keyword>
<evidence type="ECO:0000313" key="8">
    <source>
        <dbReference type="Proteomes" id="UP000244334"/>
    </source>
</evidence>
<feature type="domain" description="Dyp-type peroxidase C-terminal" evidence="6">
    <location>
        <begin position="2"/>
        <end position="109"/>
    </location>
</feature>
<organism evidence="7 8">
    <name type="scientific">Candidatus Erwinia dacicola</name>
    <dbReference type="NCBI Taxonomy" id="252393"/>
    <lineage>
        <taxon>Bacteria</taxon>
        <taxon>Pseudomonadati</taxon>
        <taxon>Pseudomonadota</taxon>
        <taxon>Gammaproteobacteria</taxon>
        <taxon>Enterobacterales</taxon>
        <taxon>Erwiniaceae</taxon>
        <taxon>Erwinia</taxon>
    </lineage>
</organism>
<proteinExistence type="predicted"/>
<evidence type="ECO:0000256" key="1">
    <source>
        <dbReference type="ARBA" id="ARBA00001970"/>
    </source>
</evidence>
<dbReference type="PROSITE" id="PS51404">
    <property type="entry name" value="DYP_PEROXIDASE"/>
    <property type="match status" value="1"/>
</dbReference>
<keyword evidence="4" id="KW-0560">Oxidoreductase</keyword>
<evidence type="ECO:0000259" key="6">
    <source>
        <dbReference type="Pfam" id="PF20628"/>
    </source>
</evidence>
<name>A0A328TKV6_9GAMM</name>
<dbReference type="EMBL" id="LJAM02000175">
    <property type="protein sequence ID" value="RAP71247.1"/>
    <property type="molecule type" value="Genomic_DNA"/>
</dbReference>
<dbReference type="InterPro" id="IPR048328">
    <property type="entry name" value="Dyp_perox_C"/>
</dbReference>
<protein>
    <submittedName>
        <fullName evidence="7">Dyp-type peroxidase family protein</fullName>
    </submittedName>
</protein>
<dbReference type="GO" id="GO:0020037">
    <property type="term" value="F:heme binding"/>
    <property type="evidence" value="ECO:0007669"/>
    <property type="project" value="InterPro"/>
</dbReference>
<evidence type="ECO:0000256" key="3">
    <source>
        <dbReference type="ARBA" id="ARBA00022723"/>
    </source>
</evidence>
<accession>A0A328TKV6</accession>
<comment type="caution">
    <text evidence="7">The sequence shown here is derived from an EMBL/GenBank/DDBJ whole genome shotgun (WGS) entry which is preliminary data.</text>
</comment>
<sequence>MPFVDDTENLQGEKRQQVAIIAAGDNAGGSYVFSQRWQHNLKMFNRLAVDKQQIIGRTKVSNEELEGDACPATSHVARVDLKENGTMLKILHQSLPYGTASGTNGLFFTPTAIRCITLSSSC</sequence>
<evidence type="ECO:0000256" key="2">
    <source>
        <dbReference type="ARBA" id="ARBA00022559"/>
    </source>
</evidence>
<dbReference type="Proteomes" id="UP000244334">
    <property type="component" value="Unassembled WGS sequence"/>
</dbReference>
<dbReference type="PANTHER" id="PTHR30521">
    <property type="entry name" value="DEFERROCHELATASE/PEROXIDASE"/>
    <property type="match status" value="1"/>
</dbReference>
<gene>
    <name evidence="7" type="ORF">ACZ87_01943</name>
</gene>
<dbReference type="InterPro" id="IPR011008">
    <property type="entry name" value="Dimeric_a/b-barrel"/>
</dbReference>
<dbReference type="PANTHER" id="PTHR30521:SF0">
    <property type="entry name" value="DYP-TYPE PEROXIDASE FAMILY PROTEIN"/>
    <property type="match status" value="1"/>
</dbReference>
<keyword evidence="5" id="KW-0408">Iron</keyword>
<dbReference type="InterPro" id="IPR006314">
    <property type="entry name" value="Dyp_peroxidase"/>
</dbReference>
<evidence type="ECO:0000256" key="5">
    <source>
        <dbReference type="ARBA" id="ARBA00023004"/>
    </source>
</evidence>
<evidence type="ECO:0000256" key="4">
    <source>
        <dbReference type="ARBA" id="ARBA00023002"/>
    </source>
</evidence>
<keyword evidence="2 7" id="KW-0575">Peroxidase</keyword>
<comment type="cofactor">
    <cofactor evidence="1">
        <name>heme b</name>
        <dbReference type="ChEBI" id="CHEBI:60344"/>
    </cofactor>
</comment>
<dbReference type="Pfam" id="PF20628">
    <property type="entry name" value="Dyp_perox_C"/>
    <property type="match status" value="1"/>
</dbReference>
<keyword evidence="3" id="KW-0479">Metal-binding</keyword>
<dbReference type="GO" id="GO:0046872">
    <property type="term" value="F:metal ion binding"/>
    <property type="evidence" value="ECO:0007669"/>
    <property type="project" value="UniProtKB-KW"/>
</dbReference>
<reference evidence="7" key="1">
    <citation type="submission" date="2018-04" db="EMBL/GenBank/DDBJ databases">
        <title>Genomes of the Obligate Erwinia dacicola and Facultative Enterobacter sp. OLF Endosymbionts of the Olive Fruit fly, Bactrocera oleae.</title>
        <authorList>
            <person name="Estes A.M."/>
            <person name="Hearn D.J."/>
            <person name="Agarwal S."/>
            <person name="Pierson E.A."/>
            <person name="Dunning-Hotopp J.C."/>
        </authorList>
    </citation>
    <scope>NUCLEOTIDE SEQUENCE [LARGE SCALE GENOMIC DNA]</scope>
    <source>
        <strain evidence="7">Oroville</strain>
    </source>
</reference>
<dbReference type="GO" id="GO:0004601">
    <property type="term" value="F:peroxidase activity"/>
    <property type="evidence" value="ECO:0007669"/>
    <property type="project" value="UniProtKB-KW"/>
</dbReference>
<dbReference type="AlphaFoldDB" id="A0A328TKV6"/>